<keyword evidence="1" id="KW-0472">Membrane</keyword>
<gene>
    <name evidence="2" type="ORF">TVAG_533930</name>
</gene>
<dbReference type="VEuPathDB" id="TrichDB:TVAG_533930"/>
<evidence type="ECO:0000313" key="2">
    <source>
        <dbReference type="EMBL" id="EAX88926.1"/>
    </source>
</evidence>
<keyword evidence="1" id="KW-1133">Transmembrane helix</keyword>
<name>A2G1P0_TRIV3</name>
<dbReference type="InParanoid" id="A2G1P0"/>
<dbReference type="AlphaFoldDB" id="A2G1P0"/>
<dbReference type="VEuPathDB" id="TrichDB:TVAGG3_0750290"/>
<feature type="transmembrane region" description="Helical" evidence="1">
    <location>
        <begin position="70"/>
        <end position="90"/>
    </location>
</feature>
<dbReference type="EMBL" id="DS114252">
    <property type="protein sequence ID" value="EAX88926.1"/>
    <property type="molecule type" value="Genomic_DNA"/>
</dbReference>
<protein>
    <submittedName>
        <fullName evidence="2">Uncharacterized protein</fullName>
    </submittedName>
</protein>
<feature type="transmembrane region" description="Helical" evidence="1">
    <location>
        <begin position="102"/>
        <end position="129"/>
    </location>
</feature>
<feature type="transmembrane region" description="Helical" evidence="1">
    <location>
        <begin position="39"/>
        <end position="58"/>
    </location>
</feature>
<feature type="transmembrane region" description="Helical" evidence="1">
    <location>
        <begin position="141"/>
        <end position="161"/>
    </location>
</feature>
<evidence type="ECO:0000313" key="3">
    <source>
        <dbReference type="Proteomes" id="UP000001542"/>
    </source>
</evidence>
<accession>A2G1P0</accession>
<organism evidence="2 3">
    <name type="scientific">Trichomonas vaginalis (strain ATCC PRA-98 / G3)</name>
    <dbReference type="NCBI Taxonomy" id="412133"/>
    <lineage>
        <taxon>Eukaryota</taxon>
        <taxon>Metamonada</taxon>
        <taxon>Parabasalia</taxon>
        <taxon>Trichomonadida</taxon>
        <taxon>Trichomonadidae</taxon>
        <taxon>Trichomonas</taxon>
    </lineage>
</organism>
<keyword evidence="3" id="KW-1185">Reference proteome</keyword>
<evidence type="ECO:0000256" key="1">
    <source>
        <dbReference type="SAM" id="Phobius"/>
    </source>
</evidence>
<reference evidence="2" key="1">
    <citation type="submission" date="2006-10" db="EMBL/GenBank/DDBJ databases">
        <authorList>
            <person name="Amadeo P."/>
            <person name="Zhao Q."/>
            <person name="Wortman J."/>
            <person name="Fraser-Liggett C."/>
            <person name="Carlton J."/>
        </authorList>
    </citation>
    <scope>NUCLEOTIDE SEQUENCE</scope>
    <source>
        <strain evidence="2">G3</strain>
    </source>
</reference>
<proteinExistence type="predicted"/>
<dbReference type="RefSeq" id="XP_001301856.1">
    <property type="nucleotide sequence ID" value="XM_001301855.1"/>
</dbReference>
<feature type="transmembrane region" description="Helical" evidence="1">
    <location>
        <begin position="173"/>
        <end position="193"/>
    </location>
</feature>
<keyword evidence="1" id="KW-0812">Transmembrane</keyword>
<reference evidence="2" key="2">
    <citation type="journal article" date="2007" name="Science">
        <title>Draft genome sequence of the sexually transmitted pathogen Trichomonas vaginalis.</title>
        <authorList>
            <person name="Carlton J.M."/>
            <person name="Hirt R.P."/>
            <person name="Silva J.C."/>
            <person name="Delcher A.L."/>
            <person name="Schatz M."/>
            <person name="Zhao Q."/>
            <person name="Wortman J.R."/>
            <person name="Bidwell S.L."/>
            <person name="Alsmark U.C.M."/>
            <person name="Besteiro S."/>
            <person name="Sicheritz-Ponten T."/>
            <person name="Noel C.J."/>
            <person name="Dacks J.B."/>
            <person name="Foster P.G."/>
            <person name="Simillion C."/>
            <person name="Van de Peer Y."/>
            <person name="Miranda-Saavedra D."/>
            <person name="Barton G.J."/>
            <person name="Westrop G.D."/>
            <person name="Mueller S."/>
            <person name="Dessi D."/>
            <person name="Fiori P.L."/>
            <person name="Ren Q."/>
            <person name="Paulsen I."/>
            <person name="Zhang H."/>
            <person name="Bastida-Corcuera F.D."/>
            <person name="Simoes-Barbosa A."/>
            <person name="Brown M.T."/>
            <person name="Hayes R.D."/>
            <person name="Mukherjee M."/>
            <person name="Okumura C.Y."/>
            <person name="Schneider R."/>
            <person name="Smith A.J."/>
            <person name="Vanacova S."/>
            <person name="Villalvazo M."/>
            <person name="Haas B.J."/>
            <person name="Pertea M."/>
            <person name="Feldblyum T.V."/>
            <person name="Utterback T.R."/>
            <person name="Shu C.L."/>
            <person name="Osoegawa K."/>
            <person name="de Jong P.J."/>
            <person name="Hrdy I."/>
            <person name="Horvathova L."/>
            <person name="Zubacova Z."/>
            <person name="Dolezal P."/>
            <person name="Malik S.B."/>
            <person name="Logsdon J.M. Jr."/>
            <person name="Henze K."/>
            <person name="Gupta A."/>
            <person name="Wang C.C."/>
            <person name="Dunne R.L."/>
            <person name="Upcroft J.A."/>
            <person name="Upcroft P."/>
            <person name="White O."/>
            <person name="Salzberg S.L."/>
            <person name="Tang P."/>
            <person name="Chiu C.-H."/>
            <person name="Lee Y.-S."/>
            <person name="Embley T.M."/>
            <person name="Coombs G.H."/>
            <person name="Mottram J.C."/>
            <person name="Tachezy J."/>
            <person name="Fraser-Liggett C.M."/>
            <person name="Johnson P.J."/>
        </authorList>
    </citation>
    <scope>NUCLEOTIDE SEQUENCE [LARGE SCALE GENOMIC DNA]</scope>
    <source>
        <strain evidence="2">G3</strain>
    </source>
</reference>
<dbReference type="Proteomes" id="UP000001542">
    <property type="component" value="Unassembled WGS sequence"/>
</dbReference>
<feature type="transmembrane region" description="Helical" evidence="1">
    <location>
        <begin position="12"/>
        <end position="33"/>
    </location>
</feature>
<dbReference type="KEGG" id="tva:4746593"/>
<sequence>MSFAELAKVGGVLGGLGFVTTLAASLLTCFSIASRVCSIVVGGILVGAGVFYGFLGWKTDAENHARSMKFFAAVASLVTGILYIFLPSSFHTGSYLNRMVVYILPLVSISVDLALQWPFITSFIIQGIIDTAHLGAGKEHVLYSVFNIFTAFIAATLIPISNAGTNSQICSSGIVYSIAAWFIACIVFFLVGFKLTRTKGEALNSTTSYNKVGQ</sequence>